<dbReference type="RefSeq" id="WP_381831560.1">
    <property type="nucleotide sequence ID" value="NZ_JBHTCF010000007.1"/>
</dbReference>
<name>A0ABW2JLK4_9ACTN</name>
<evidence type="ECO:0000256" key="1">
    <source>
        <dbReference type="ARBA" id="ARBA00004429"/>
    </source>
</evidence>
<keyword evidence="3" id="KW-0813">Transport</keyword>
<feature type="transmembrane region" description="Helical" evidence="9">
    <location>
        <begin position="262"/>
        <end position="281"/>
    </location>
</feature>
<comment type="similarity">
    <text evidence="2">Belongs to the DcuA/DcuB transporter (TC 2.A.13.1) family.</text>
</comment>
<keyword evidence="4" id="KW-1003">Cell membrane</keyword>
<keyword evidence="6 9" id="KW-0812">Transmembrane</keyword>
<organism evidence="10 11">
    <name type="scientific">Streptomyces monticola</name>
    <dbReference type="NCBI Taxonomy" id="2666263"/>
    <lineage>
        <taxon>Bacteria</taxon>
        <taxon>Bacillati</taxon>
        <taxon>Actinomycetota</taxon>
        <taxon>Actinomycetes</taxon>
        <taxon>Kitasatosporales</taxon>
        <taxon>Streptomycetaceae</taxon>
        <taxon>Streptomyces</taxon>
    </lineage>
</organism>
<feature type="transmembrane region" description="Helical" evidence="9">
    <location>
        <begin position="23"/>
        <end position="41"/>
    </location>
</feature>
<keyword evidence="5" id="KW-0997">Cell inner membrane</keyword>
<evidence type="ECO:0000256" key="9">
    <source>
        <dbReference type="SAM" id="Phobius"/>
    </source>
</evidence>
<feature type="transmembrane region" description="Helical" evidence="9">
    <location>
        <begin position="329"/>
        <end position="348"/>
    </location>
</feature>
<keyword evidence="8 9" id="KW-0472">Membrane</keyword>
<dbReference type="NCBIfam" id="TIGR00770">
    <property type="entry name" value="Dcu"/>
    <property type="match status" value="1"/>
</dbReference>
<feature type="transmembrane region" description="Helical" evidence="9">
    <location>
        <begin position="296"/>
        <end position="317"/>
    </location>
</feature>
<evidence type="ECO:0000256" key="5">
    <source>
        <dbReference type="ARBA" id="ARBA00022519"/>
    </source>
</evidence>
<evidence type="ECO:0000313" key="11">
    <source>
        <dbReference type="Proteomes" id="UP001596523"/>
    </source>
</evidence>
<reference evidence="11" key="1">
    <citation type="journal article" date="2019" name="Int. J. Syst. Evol. Microbiol.">
        <title>The Global Catalogue of Microorganisms (GCM) 10K type strain sequencing project: providing services to taxonomists for standard genome sequencing and annotation.</title>
        <authorList>
            <consortium name="The Broad Institute Genomics Platform"/>
            <consortium name="The Broad Institute Genome Sequencing Center for Infectious Disease"/>
            <person name="Wu L."/>
            <person name="Ma J."/>
        </authorList>
    </citation>
    <scope>NUCLEOTIDE SEQUENCE [LARGE SCALE GENOMIC DNA]</scope>
    <source>
        <strain evidence="11">SYNS20</strain>
    </source>
</reference>
<comment type="subcellular location">
    <subcellularLocation>
        <location evidence="1">Cell inner membrane</location>
        <topology evidence="1">Multi-pass membrane protein</topology>
    </subcellularLocation>
</comment>
<feature type="transmembrane region" description="Helical" evidence="9">
    <location>
        <begin position="450"/>
        <end position="472"/>
    </location>
</feature>
<evidence type="ECO:0000256" key="2">
    <source>
        <dbReference type="ARBA" id="ARBA00006413"/>
    </source>
</evidence>
<dbReference type="EMBL" id="JBHTCF010000007">
    <property type="protein sequence ID" value="MFC7306202.1"/>
    <property type="molecule type" value="Genomic_DNA"/>
</dbReference>
<dbReference type="PIRSF" id="PIRSF004539">
    <property type="entry name" value="C4-dicrbxl_trns"/>
    <property type="match status" value="1"/>
</dbReference>
<evidence type="ECO:0000313" key="10">
    <source>
        <dbReference type="EMBL" id="MFC7306202.1"/>
    </source>
</evidence>
<comment type="caution">
    <text evidence="10">The sequence shown here is derived from an EMBL/GenBank/DDBJ whole genome shotgun (WGS) entry which is preliminary data.</text>
</comment>
<keyword evidence="11" id="KW-1185">Reference proteome</keyword>
<evidence type="ECO:0000256" key="8">
    <source>
        <dbReference type="ARBA" id="ARBA00023136"/>
    </source>
</evidence>
<dbReference type="InterPro" id="IPR004668">
    <property type="entry name" value="Anaer_Dcu_memb_transpt"/>
</dbReference>
<feature type="transmembrane region" description="Helical" evidence="9">
    <location>
        <begin position="91"/>
        <end position="111"/>
    </location>
</feature>
<evidence type="ECO:0000256" key="3">
    <source>
        <dbReference type="ARBA" id="ARBA00022448"/>
    </source>
</evidence>
<evidence type="ECO:0000256" key="7">
    <source>
        <dbReference type="ARBA" id="ARBA00022989"/>
    </source>
</evidence>
<feature type="transmembrane region" description="Helical" evidence="9">
    <location>
        <begin position="368"/>
        <end position="385"/>
    </location>
</feature>
<evidence type="ECO:0000256" key="6">
    <source>
        <dbReference type="ARBA" id="ARBA00022692"/>
    </source>
</evidence>
<sequence>MLLQLAVMMGAIAIGSRKGGVGMGLAGAVGVFVLATVFGVAPADTSGIVDVMLIILAVIMAAAAMESAGGIDYLVGVAERVIRRKPSRVTFIAPVVAWLFTLGAGTAHVFYPLLPVIHDVAREGGVRPERPIAVSSIAATVGITASPVSAAMAAMIVLFDKDGWGLPKIMAVAVPATFVGVLVAATVQSRIGKPLHQDPEYLRRLSAGEIEPLPATTPTASVPLTGTATVTATETITAAPTSTPAAPTRATNSPRPRARWSALLFLGGAVAVVVSGLFPALRPEVPKAAGGGVQPLSMPATIEILMMAVAALILLLCKVDAKKIPGTDVARSGLVAVIGVFGLSWLGLSFIGANEARITDALGGIARSQPWFFAVMLLVLSALLFSQATTTKALMPLGLALGIPAPLLIAMWPAVNGYFLLPTYGTFIAAINFDRTGTTRVGRFVVNHSFMIPGLITTATAVLTGFGIAELLA</sequence>
<keyword evidence="7 9" id="KW-1133">Transmembrane helix</keyword>
<protein>
    <submittedName>
        <fullName evidence="10">Anaerobic C4-dicarboxylate transporter</fullName>
    </submittedName>
</protein>
<feature type="transmembrane region" description="Helical" evidence="9">
    <location>
        <begin position="48"/>
        <end position="71"/>
    </location>
</feature>
<proteinExistence type="inferred from homology"/>
<dbReference type="PANTHER" id="PTHR36106:SF1">
    <property type="entry name" value="ANAEROBIC C4-DICARBOXYLATE TRANSPORTER DCUB"/>
    <property type="match status" value="1"/>
</dbReference>
<dbReference type="Proteomes" id="UP001596523">
    <property type="component" value="Unassembled WGS sequence"/>
</dbReference>
<dbReference type="PANTHER" id="PTHR36106">
    <property type="entry name" value="ANAEROBIC C4-DICARBOXYLATE TRANSPORTER DCUB"/>
    <property type="match status" value="1"/>
</dbReference>
<evidence type="ECO:0000256" key="4">
    <source>
        <dbReference type="ARBA" id="ARBA00022475"/>
    </source>
</evidence>
<feature type="transmembrane region" description="Helical" evidence="9">
    <location>
        <begin position="132"/>
        <end position="157"/>
    </location>
</feature>
<accession>A0ABW2JLK4</accession>
<gene>
    <name evidence="10" type="ORF">ACFQVC_18515</name>
</gene>
<dbReference type="Pfam" id="PF03605">
    <property type="entry name" value="DcuA_DcuB"/>
    <property type="match status" value="2"/>
</dbReference>
<feature type="transmembrane region" description="Helical" evidence="9">
    <location>
        <begin position="397"/>
        <end position="415"/>
    </location>
</feature>